<dbReference type="InterPro" id="IPR004119">
    <property type="entry name" value="EcKL"/>
</dbReference>
<keyword evidence="2" id="KW-1185">Reference proteome</keyword>
<dbReference type="PANTHER" id="PTHR11012">
    <property type="entry name" value="PROTEIN KINASE-LIKE DOMAIN-CONTAINING"/>
    <property type="match status" value="1"/>
</dbReference>
<dbReference type="PANTHER" id="PTHR11012:SF30">
    <property type="entry name" value="PROTEIN KINASE-LIKE DOMAIN-CONTAINING"/>
    <property type="match status" value="1"/>
</dbReference>
<keyword evidence="1" id="KW-0418">Kinase</keyword>
<dbReference type="AlphaFoldDB" id="A0A482VM71"/>
<dbReference type="Pfam" id="PF02958">
    <property type="entry name" value="EcKL"/>
    <property type="match status" value="1"/>
</dbReference>
<sequence>MDSAGDFESEVTSWLKTVLKKENVDKFSINLFGNSDKDGYMGDIIFVGVTATTATGLAKKYDLVLKCSKRNQILRETSPVVAAFHNEISFYDTVLPAFTRFQKGKGITDPFDSVPKCYGTLIGDNTEVIVFENLKNVGYSLWDKKKPEDIGDLDVILKGYYESLTDYTRRLGSDSETLYQFDNFLEDWKRFSRFGILMSCMVIKIVSTEADEVIDMAQVADSSEGISKAFLYEVKNKNVLKNRMSYIVKYAVDHDLI</sequence>
<evidence type="ECO:0000313" key="1">
    <source>
        <dbReference type="EMBL" id="RZC33905.1"/>
    </source>
</evidence>
<name>A0A482VM71_ASBVE</name>
<dbReference type="OrthoDB" id="6739446at2759"/>
<evidence type="ECO:0000313" key="2">
    <source>
        <dbReference type="Proteomes" id="UP000292052"/>
    </source>
</evidence>
<proteinExistence type="predicted"/>
<accession>A0A482VM71</accession>
<dbReference type="EMBL" id="QDEB01084608">
    <property type="protein sequence ID" value="RZC33905.1"/>
    <property type="molecule type" value="Genomic_DNA"/>
</dbReference>
<reference evidence="1 2" key="1">
    <citation type="submission" date="2017-03" db="EMBL/GenBank/DDBJ databases">
        <title>Genome of the blue death feigning beetle - Asbolus verrucosus.</title>
        <authorList>
            <person name="Rider S.D."/>
        </authorList>
    </citation>
    <scope>NUCLEOTIDE SEQUENCE [LARGE SCALE GENOMIC DNA]</scope>
    <source>
        <strain evidence="1">Butters</strain>
        <tissue evidence="1">Head and leg muscle</tissue>
    </source>
</reference>
<protein>
    <submittedName>
        <fullName evidence="1">EcKinase domain containing protein</fullName>
    </submittedName>
</protein>
<dbReference type="Proteomes" id="UP000292052">
    <property type="component" value="Unassembled WGS sequence"/>
</dbReference>
<gene>
    <name evidence="1" type="ORF">BDFB_013310</name>
</gene>
<dbReference type="GO" id="GO:0016301">
    <property type="term" value="F:kinase activity"/>
    <property type="evidence" value="ECO:0007669"/>
    <property type="project" value="UniProtKB-KW"/>
</dbReference>
<organism evidence="1 2">
    <name type="scientific">Asbolus verrucosus</name>
    <name type="common">Desert ironclad beetle</name>
    <dbReference type="NCBI Taxonomy" id="1661398"/>
    <lineage>
        <taxon>Eukaryota</taxon>
        <taxon>Metazoa</taxon>
        <taxon>Ecdysozoa</taxon>
        <taxon>Arthropoda</taxon>
        <taxon>Hexapoda</taxon>
        <taxon>Insecta</taxon>
        <taxon>Pterygota</taxon>
        <taxon>Neoptera</taxon>
        <taxon>Endopterygota</taxon>
        <taxon>Coleoptera</taxon>
        <taxon>Polyphaga</taxon>
        <taxon>Cucujiformia</taxon>
        <taxon>Tenebrionidae</taxon>
        <taxon>Pimeliinae</taxon>
        <taxon>Asbolus</taxon>
    </lineage>
</organism>
<comment type="caution">
    <text evidence="1">The sequence shown here is derived from an EMBL/GenBank/DDBJ whole genome shotgun (WGS) entry which is preliminary data.</text>
</comment>
<keyword evidence="1" id="KW-0808">Transferase</keyword>